<dbReference type="Proteomes" id="UP000035579">
    <property type="component" value="Chromosome"/>
</dbReference>
<name>A0AAC8TAX3_9BACT</name>
<dbReference type="EMBL" id="CP011509">
    <property type="protein sequence ID" value="AKI99037.1"/>
    <property type="molecule type" value="Genomic_DNA"/>
</dbReference>
<dbReference type="AlphaFoldDB" id="A0AAC8TAX3"/>
<reference evidence="2 3" key="1">
    <citation type="submission" date="2015-05" db="EMBL/GenBank/DDBJ databases">
        <title>Genome assembly of Archangium gephyra DSM 2261.</title>
        <authorList>
            <person name="Sharma G."/>
            <person name="Subramanian S."/>
        </authorList>
    </citation>
    <scope>NUCLEOTIDE SEQUENCE [LARGE SCALE GENOMIC DNA]</scope>
    <source>
        <strain evidence="2 3">DSM 2261</strain>
    </source>
</reference>
<proteinExistence type="predicted"/>
<evidence type="ECO:0000313" key="3">
    <source>
        <dbReference type="Proteomes" id="UP000035579"/>
    </source>
</evidence>
<dbReference type="KEGG" id="age:AA314_00664"/>
<evidence type="ECO:0000313" key="2">
    <source>
        <dbReference type="EMBL" id="AKI99037.1"/>
    </source>
</evidence>
<feature type="region of interest" description="Disordered" evidence="1">
    <location>
        <begin position="1"/>
        <end position="33"/>
    </location>
</feature>
<protein>
    <submittedName>
        <fullName evidence="2">Uncharacterized protein</fullName>
    </submittedName>
</protein>
<evidence type="ECO:0000256" key="1">
    <source>
        <dbReference type="SAM" id="MobiDB-lite"/>
    </source>
</evidence>
<accession>A0AAC8TAX3</accession>
<organism evidence="2 3">
    <name type="scientific">Archangium gephyra</name>
    <dbReference type="NCBI Taxonomy" id="48"/>
    <lineage>
        <taxon>Bacteria</taxon>
        <taxon>Pseudomonadati</taxon>
        <taxon>Myxococcota</taxon>
        <taxon>Myxococcia</taxon>
        <taxon>Myxococcales</taxon>
        <taxon>Cystobacterineae</taxon>
        <taxon>Archangiaceae</taxon>
        <taxon>Archangium</taxon>
    </lineage>
</organism>
<gene>
    <name evidence="2" type="ORF">AA314_00664</name>
</gene>
<sequence length="60" mass="6662">MALHGPPSPGCLRASEIESAPEATTPPQRWPSRLPERLACVELSSSLQLPASRFRRQRTH</sequence>